<dbReference type="PANTHER" id="PTHR43047">
    <property type="entry name" value="TWO-COMPONENT HISTIDINE PROTEIN KINASE"/>
    <property type="match status" value="1"/>
</dbReference>
<evidence type="ECO:0000313" key="16">
    <source>
        <dbReference type="EMBL" id="MDP5136228.1"/>
    </source>
</evidence>
<gene>
    <name evidence="16" type="ORF">ORJ04_09725</name>
</gene>
<evidence type="ECO:0000256" key="1">
    <source>
        <dbReference type="ARBA" id="ARBA00000085"/>
    </source>
</evidence>
<feature type="transmembrane region" description="Helical" evidence="13">
    <location>
        <begin position="447"/>
        <end position="464"/>
    </location>
</feature>
<dbReference type="EMBL" id="JAPJDZ010000020">
    <property type="protein sequence ID" value="MDP5136228.1"/>
    <property type="molecule type" value="Genomic_DNA"/>
</dbReference>
<feature type="transmembrane region" description="Helical" evidence="13">
    <location>
        <begin position="77"/>
        <end position="97"/>
    </location>
</feature>
<dbReference type="Proteomes" id="UP001231109">
    <property type="component" value="Unassembled WGS sequence"/>
</dbReference>
<keyword evidence="8 16" id="KW-0418">Kinase</keyword>
<feature type="transmembrane region" description="Helical" evidence="13">
    <location>
        <begin position="335"/>
        <end position="363"/>
    </location>
</feature>
<evidence type="ECO:0000259" key="14">
    <source>
        <dbReference type="PROSITE" id="PS50109"/>
    </source>
</evidence>
<feature type="transmembrane region" description="Helical" evidence="13">
    <location>
        <begin position="124"/>
        <end position="143"/>
    </location>
</feature>
<keyword evidence="6" id="KW-0808">Transferase</keyword>
<feature type="modified residue" description="4-aspartylphosphate" evidence="11">
    <location>
        <position position="1092"/>
    </location>
</feature>
<dbReference type="InterPro" id="IPR004358">
    <property type="entry name" value="Sig_transdc_His_kin-like_C"/>
</dbReference>
<keyword evidence="9 13" id="KW-1133">Transmembrane helix</keyword>
<dbReference type="SUPFAM" id="SSF47384">
    <property type="entry name" value="Homodimeric domain of signal transducing histidine kinase"/>
    <property type="match status" value="1"/>
</dbReference>
<evidence type="ECO:0000256" key="11">
    <source>
        <dbReference type="PROSITE-ProRule" id="PRU00169"/>
    </source>
</evidence>
<evidence type="ECO:0000256" key="8">
    <source>
        <dbReference type="ARBA" id="ARBA00022777"/>
    </source>
</evidence>
<feature type="coiled-coil region" evidence="12">
    <location>
        <begin position="769"/>
        <end position="803"/>
    </location>
</feature>
<name>A0ABT9HYM2_9GAMM</name>
<dbReference type="Pfam" id="PF02518">
    <property type="entry name" value="HATPase_c"/>
    <property type="match status" value="1"/>
</dbReference>
<comment type="subcellular location">
    <subcellularLocation>
        <location evidence="2">Membrane</location>
        <topology evidence="2">Multi-pass membrane protein</topology>
    </subcellularLocation>
</comment>
<evidence type="ECO:0000256" key="6">
    <source>
        <dbReference type="ARBA" id="ARBA00022679"/>
    </source>
</evidence>
<feature type="transmembrane region" description="Helical" evidence="13">
    <location>
        <begin position="253"/>
        <end position="272"/>
    </location>
</feature>
<reference evidence="16 17" key="1">
    <citation type="submission" date="2022-11" db="EMBL/GenBank/DDBJ databases">
        <title>Viruses from the air-sea interface of a natural surface slick.</title>
        <authorList>
            <person name="Rahlff J."/>
            <person name="Holmfeldt K."/>
        </authorList>
    </citation>
    <scope>NUCLEOTIDE SEQUENCE [LARGE SCALE GENOMIC DNA]</scope>
    <source>
        <strain evidence="16 17">SMS4</strain>
    </source>
</reference>
<comment type="similarity">
    <text evidence="3">Belongs to the sodium:solute symporter (SSF) (TC 2.A.21) family.</text>
</comment>
<dbReference type="SUPFAM" id="SSF55785">
    <property type="entry name" value="PYP-like sensor domain (PAS domain)"/>
    <property type="match status" value="1"/>
</dbReference>
<dbReference type="InterPro" id="IPR003661">
    <property type="entry name" value="HisK_dim/P_dom"/>
</dbReference>
<feature type="transmembrane region" description="Helical" evidence="13">
    <location>
        <begin position="46"/>
        <end position="65"/>
    </location>
</feature>
<dbReference type="RefSeq" id="WP_305975494.1">
    <property type="nucleotide sequence ID" value="NZ_JAPJDZ010000020.1"/>
</dbReference>
<dbReference type="InterPro" id="IPR011006">
    <property type="entry name" value="CheY-like_superfamily"/>
</dbReference>
<accession>A0ABT9HYM2</accession>
<proteinExistence type="inferred from homology"/>
<sequence length="1163" mass="127966">MTAPEQMILNGSSIGLGTIAALSLVYLLILFSVGHFGKRINSKHPLAPWVFSFALSIYCTSWAFYGVTAQAAVNGWWIPPTYIGSFILFWFGFKLIARIAIACRRYRITSVADFIATRFGHSRMLAVITTLIMLMSVIPYIALQLQAVSTSINTLVSSTPNEHWYNDTGLFVSLWMAVFALLFVSRSAKAHQPNPGLMTAIAFESLVKLLALLAISAFVFWGMYDGIGQIFTLAEHHPAVQQLQQRALPAHTYWLHVLLGFAATLCLPRQFHVTFVENQHLGHLRSARWIFPLYLLLMGLFTLPLALAGVMLLGADANIDLVVLQLPLAAQRTDIALLAYLGGFSAATSMVVVATVVLGIMITNELLAPLVYRTPATQLDQAARHIKVSTLRRIAMLAVMTLGYLYYRWIGTETGLAQLGLMAFALVAQLAPALIMGLLSRNINRQGAIAGLCGGAIAWAYIILLPELSRANLIGSNWLAQGPFGLQFLAPQYLFGLEADVISIGVLVSLSMNCLLVFLVSRFTTTGVGEWLESGRFLRTQIVQTNTRPINLSVQDCYLLVKRFAGEREAKRLLQRNLKTPHDLTQQASLNMLQAAERSLAAVVGGASMRLIMNASGKHATLPMESVARFVDEASQVFQFNQALLRSTIDNISQGISVVDADLRLIAWNQRYIDMFSYPAGLVEVGRPVADVIRFNLRRGLIDSEDINAEIQKRLDYLKLGSAYKFQRRQQDGRVLEMQGNPLPGGGFVTTYSDVSAFIDTQQQLEQSNQLLEQRVTERTQALQQLNAQLQHAQQKIEANTQAKTRFFAAASHDLMQPFNASALFASLLRDKLTEPEQQQLSQNLISSLNSAEELLAAILELTKLDSGVISAHHQAVLLGNVLDDIARDAAILAQEKGLQFHYIASSLTVSTDRKLLKRVIQNLLANAIRYTPSGKVLLGVKRRQQQLQICVVDTGVGIADTDQQRMFEEFQQGPQQEQKGLGLGLAIARRITGILQHPLSLQSTPGIGSCFSVLVPITEPALATSVKPVTVDISASFSGKSVLLLDNEPQLRSAVAELLRSWNMAVTSVGQPAEALASLQQGFKPDLLLFDYHLDNNATGVDVAQQLAAHFAVNVPVVIHSADHDELIRETALNAGYYFLLKPVKPVALKKLFQRLLRDNNV</sequence>
<keyword evidence="10 13" id="KW-0472">Membrane</keyword>
<dbReference type="InterPro" id="IPR035965">
    <property type="entry name" value="PAS-like_dom_sf"/>
</dbReference>
<dbReference type="SUPFAM" id="SSF52172">
    <property type="entry name" value="CheY-like"/>
    <property type="match status" value="1"/>
</dbReference>
<dbReference type="CDD" id="cd00156">
    <property type="entry name" value="REC"/>
    <property type="match status" value="1"/>
</dbReference>
<dbReference type="CDD" id="cd00082">
    <property type="entry name" value="HisKA"/>
    <property type="match status" value="1"/>
</dbReference>
<evidence type="ECO:0000256" key="4">
    <source>
        <dbReference type="ARBA" id="ARBA00012438"/>
    </source>
</evidence>
<dbReference type="InterPro" id="IPR003594">
    <property type="entry name" value="HATPase_dom"/>
</dbReference>
<dbReference type="Gene3D" id="3.40.50.2300">
    <property type="match status" value="1"/>
</dbReference>
<dbReference type="InterPro" id="IPR036890">
    <property type="entry name" value="HATPase_C_sf"/>
</dbReference>
<dbReference type="EC" id="2.7.13.3" evidence="4"/>
<evidence type="ECO:0000256" key="13">
    <source>
        <dbReference type="SAM" id="Phobius"/>
    </source>
</evidence>
<evidence type="ECO:0000313" key="17">
    <source>
        <dbReference type="Proteomes" id="UP001231109"/>
    </source>
</evidence>
<feature type="transmembrane region" description="Helical" evidence="13">
    <location>
        <begin position="293"/>
        <end position="315"/>
    </location>
</feature>
<dbReference type="Pfam" id="PF00512">
    <property type="entry name" value="HisKA"/>
    <property type="match status" value="1"/>
</dbReference>
<organism evidence="16 17">
    <name type="scientific">Rheinheimera baltica</name>
    <dbReference type="NCBI Taxonomy" id="67576"/>
    <lineage>
        <taxon>Bacteria</taxon>
        <taxon>Pseudomonadati</taxon>
        <taxon>Pseudomonadota</taxon>
        <taxon>Gammaproteobacteria</taxon>
        <taxon>Chromatiales</taxon>
        <taxon>Chromatiaceae</taxon>
        <taxon>Rheinheimera</taxon>
    </lineage>
</organism>
<evidence type="ECO:0000256" key="9">
    <source>
        <dbReference type="ARBA" id="ARBA00022989"/>
    </source>
</evidence>
<evidence type="ECO:0000256" key="5">
    <source>
        <dbReference type="ARBA" id="ARBA00022553"/>
    </source>
</evidence>
<dbReference type="PROSITE" id="PS50110">
    <property type="entry name" value="RESPONSE_REGULATORY"/>
    <property type="match status" value="1"/>
</dbReference>
<dbReference type="InterPro" id="IPR001734">
    <property type="entry name" value="Na/solute_symporter"/>
</dbReference>
<dbReference type="PANTHER" id="PTHR43047:SF9">
    <property type="entry name" value="HISTIDINE KINASE"/>
    <property type="match status" value="1"/>
</dbReference>
<dbReference type="SMART" id="SM00448">
    <property type="entry name" value="REC"/>
    <property type="match status" value="1"/>
</dbReference>
<evidence type="ECO:0000256" key="7">
    <source>
        <dbReference type="ARBA" id="ARBA00022692"/>
    </source>
</evidence>
<feature type="transmembrane region" description="Helical" evidence="13">
    <location>
        <begin position="12"/>
        <end position="34"/>
    </location>
</feature>
<dbReference type="Gene3D" id="1.10.287.130">
    <property type="match status" value="1"/>
</dbReference>
<keyword evidence="5 11" id="KW-0597">Phosphoprotein</keyword>
<dbReference type="InterPro" id="IPR036097">
    <property type="entry name" value="HisK_dim/P_sf"/>
</dbReference>
<feature type="transmembrane region" description="Helical" evidence="13">
    <location>
        <begin position="205"/>
        <end position="224"/>
    </location>
</feature>
<evidence type="ECO:0000256" key="10">
    <source>
        <dbReference type="ARBA" id="ARBA00023136"/>
    </source>
</evidence>
<feature type="domain" description="Response regulatory" evidence="15">
    <location>
        <begin position="1042"/>
        <end position="1158"/>
    </location>
</feature>
<dbReference type="SMART" id="SM00388">
    <property type="entry name" value="HisKA"/>
    <property type="match status" value="1"/>
</dbReference>
<dbReference type="Pfam" id="PF12860">
    <property type="entry name" value="PAS_7"/>
    <property type="match status" value="1"/>
</dbReference>
<dbReference type="PROSITE" id="PS50283">
    <property type="entry name" value="NA_SOLUT_SYMP_3"/>
    <property type="match status" value="1"/>
</dbReference>
<dbReference type="InterPro" id="IPR000014">
    <property type="entry name" value="PAS"/>
</dbReference>
<comment type="catalytic activity">
    <reaction evidence="1">
        <text>ATP + protein L-histidine = ADP + protein N-phospho-L-histidine.</text>
        <dbReference type="EC" id="2.7.13.3"/>
    </reaction>
</comment>
<dbReference type="PRINTS" id="PR00344">
    <property type="entry name" value="BCTRLSENSOR"/>
</dbReference>
<dbReference type="Gene3D" id="3.30.565.10">
    <property type="entry name" value="Histidine kinase-like ATPase, C-terminal domain"/>
    <property type="match status" value="1"/>
</dbReference>
<dbReference type="Gene3D" id="1.20.1730.10">
    <property type="entry name" value="Sodium/glucose cotransporter"/>
    <property type="match status" value="1"/>
</dbReference>
<dbReference type="PROSITE" id="PS50109">
    <property type="entry name" value="HIS_KIN"/>
    <property type="match status" value="1"/>
</dbReference>
<dbReference type="InterPro" id="IPR038377">
    <property type="entry name" value="Na/Glc_symporter_sf"/>
</dbReference>
<evidence type="ECO:0000256" key="2">
    <source>
        <dbReference type="ARBA" id="ARBA00004141"/>
    </source>
</evidence>
<keyword evidence="12" id="KW-0175">Coiled coil</keyword>
<feature type="transmembrane region" description="Helical" evidence="13">
    <location>
        <begin position="163"/>
        <end position="184"/>
    </location>
</feature>
<dbReference type="CDD" id="cd10322">
    <property type="entry name" value="SLC5sbd"/>
    <property type="match status" value="1"/>
</dbReference>
<dbReference type="SMART" id="SM00387">
    <property type="entry name" value="HATPase_c"/>
    <property type="match status" value="1"/>
</dbReference>
<evidence type="ECO:0000259" key="15">
    <source>
        <dbReference type="PROSITE" id="PS50110"/>
    </source>
</evidence>
<evidence type="ECO:0000256" key="3">
    <source>
        <dbReference type="ARBA" id="ARBA00006434"/>
    </source>
</evidence>
<dbReference type="InterPro" id="IPR001789">
    <property type="entry name" value="Sig_transdc_resp-reg_receiver"/>
</dbReference>
<keyword evidence="7 13" id="KW-0812">Transmembrane</keyword>
<protein>
    <recommendedName>
        <fullName evidence="4">histidine kinase</fullName>
        <ecNumber evidence="4">2.7.13.3</ecNumber>
    </recommendedName>
</protein>
<dbReference type="Gene3D" id="3.30.450.20">
    <property type="entry name" value="PAS domain"/>
    <property type="match status" value="1"/>
</dbReference>
<dbReference type="GO" id="GO:0016301">
    <property type="term" value="F:kinase activity"/>
    <property type="evidence" value="ECO:0007669"/>
    <property type="project" value="UniProtKB-KW"/>
</dbReference>
<evidence type="ECO:0000256" key="12">
    <source>
        <dbReference type="SAM" id="Coils"/>
    </source>
</evidence>
<dbReference type="Pfam" id="PF00072">
    <property type="entry name" value="Response_reg"/>
    <property type="match status" value="1"/>
</dbReference>
<feature type="transmembrane region" description="Helical" evidence="13">
    <location>
        <begin position="394"/>
        <end position="410"/>
    </location>
</feature>
<keyword evidence="17" id="KW-1185">Reference proteome</keyword>
<comment type="caution">
    <text evidence="16">The sequence shown here is derived from an EMBL/GenBank/DDBJ whole genome shotgun (WGS) entry which is preliminary data.</text>
</comment>
<feature type="domain" description="Histidine kinase" evidence="14">
    <location>
        <begin position="810"/>
        <end position="1020"/>
    </location>
</feature>
<dbReference type="SUPFAM" id="SSF55874">
    <property type="entry name" value="ATPase domain of HSP90 chaperone/DNA topoisomerase II/histidine kinase"/>
    <property type="match status" value="1"/>
</dbReference>
<feature type="transmembrane region" description="Helical" evidence="13">
    <location>
        <begin position="416"/>
        <end position="435"/>
    </location>
</feature>
<dbReference type="InterPro" id="IPR005467">
    <property type="entry name" value="His_kinase_dom"/>
</dbReference>
<dbReference type="CDD" id="cd00130">
    <property type="entry name" value="PAS"/>
    <property type="match status" value="1"/>
</dbReference>